<gene>
    <name evidence="1" type="ORF">AVEN_160277_1</name>
</gene>
<reference evidence="1 2" key="1">
    <citation type="journal article" date="2019" name="Sci. Rep.">
        <title>Orb-weaving spider Araneus ventricosus genome elucidates the spidroin gene catalogue.</title>
        <authorList>
            <person name="Kono N."/>
            <person name="Nakamura H."/>
            <person name="Ohtoshi R."/>
            <person name="Moran D.A.P."/>
            <person name="Shinohara A."/>
            <person name="Yoshida Y."/>
            <person name="Fujiwara M."/>
            <person name="Mori M."/>
            <person name="Tomita M."/>
            <person name="Arakawa K."/>
        </authorList>
    </citation>
    <scope>NUCLEOTIDE SEQUENCE [LARGE SCALE GENOMIC DNA]</scope>
</reference>
<evidence type="ECO:0000313" key="2">
    <source>
        <dbReference type="Proteomes" id="UP000499080"/>
    </source>
</evidence>
<sequence length="95" mass="11087">MQIHRTHLEENIRRIFQSEIICRLVTHHFLPLESRVGKDMGMRGFNNLRTEKAVRWRVNGLVHSRICASIRPFGDERVQGETGASIRMDGRFEAN</sequence>
<dbReference type="EMBL" id="BGPR01007823">
    <property type="protein sequence ID" value="GBN29795.1"/>
    <property type="molecule type" value="Genomic_DNA"/>
</dbReference>
<accession>A0A4Y2MRN6</accession>
<organism evidence="1 2">
    <name type="scientific">Araneus ventricosus</name>
    <name type="common">Orbweaver spider</name>
    <name type="synonym">Epeira ventricosa</name>
    <dbReference type="NCBI Taxonomy" id="182803"/>
    <lineage>
        <taxon>Eukaryota</taxon>
        <taxon>Metazoa</taxon>
        <taxon>Ecdysozoa</taxon>
        <taxon>Arthropoda</taxon>
        <taxon>Chelicerata</taxon>
        <taxon>Arachnida</taxon>
        <taxon>Araneae</taxon>
        <taxon>Araneomorphae</taxon>
        <taxon>Entelegynae</taxon>
        <taxon>Araneoidea</taxon>
        <taxon>Araneidae</taxon>
        <taxon>Araneus</taxon>
    </lineage>
</organism>
<dbReference type="Proteomes" id="UP000499080">
    <property type="component" value="Unassembled WGS sequence"/>
</dbReference>
<keyword evidence="2" id="KW-1185">Reference proteome</keyword>
<comment type="caution">
    <text evidence="1">The sequence shown here is derived from an EMBL/GenBank/DDBJ whole genome shotgun (WGS) entry which is preliminary data.</text>
</comment>
<proteinExistence type="predicted"/>
<name>A0A4Y2MRN6_ARAVE</name>
<protein>
    <submittedName>
        <fullName evidence="1">Uncharacterized protein</fullName>
    </submittedName>
</protein>
<dbReference type="AlphaFoldDB" id="A0A4Y2MRN6"/>
<evidence type="ECO:0000313" key="1">
    <source>
        <dbReference type="EMBL" id="GBN29795.1"/>
    </source>
</evidence>